<keyword evidence="1" id="KW-1133">Transmembrane helix</keyword>
<dbReference type="CDD" id="cd22190">
    <property type="entry name" value="PGAP4"/>
    <property type="match status" value="1"/>
</dbReference>
<protein>
    <submittedName>
        <fullName evidence="2">Uncharacterized protein</fullName>
    </submittedName>
</protein>
<feature type="transmembrane region" description="Helical" evidence="1">
    <location>
        <begin position="240"/>
        <end position="259"/>
    </location>
</feature>
<keyword evidence="3" id="KW-1185">Reference proteome</keyword>
<dbReference type="GO" id="GO:0006506">
    <property type="term" value="P:GPI anchor biosynthetic process"/>
    <property type="evidence" value="ECO:0007669"/>
    <property type="project" value="InterPro"/>
</dbReference>
<evidence type="ECO:0000313" key="3">
    <source>
        <dbReference type="Proteomes" id="UP001163046"/>
    </source>
</evidence>
<proteinExistence type="predicted"/>
<dbReference type="InterPro" id="IPR029675">
    <property type="entry name" value="PGAP4"/>
</dbReference>
<feature type="transmembrane region" description="Helical" evidence="1">
    <location>
        <begin position="21"/>
        <end position="38"/>
    </location>
</feature>
<dbReference type="EMBL" id="MU825885">
    <property type="protein sequence ID" value="KAJ7384723.1"/>
    <property type="molecule type" value="Genomic_DNA"/>
</dbReference>
<evidence type="ECO:0000256" key="1">
    <source>
        <dbReference type="SAM" id="Phobius"/>
    </source>
</evidence>
<dbReference type="AlphaFoldDB" id="A0A9W9ZN25"/>
<organism evidence="2 3">
    <name type="scientific">Desmophyllum pertusum</name>
    <dbReference type="NCBI Taxonomy" id="174260"/>
    <lineage>
        <taxon>Eukaryota</taxon>
        <taxon>Metazoa</taxon>
        <taxon>Cnidaria</taxon>
        <taxon>Anthozoa</taxon>
        <taxon>Hexacorallia</taxon>
        <taxon>Scleractinia</taxon>
        <taxon>Caryophylliina</taxon>
        <taxon>Caryophylliidae</taxon>
        <taxon>Desmophyllum</taxon>
    </lineage>
</organism>
<dbReference type="GO" id="GO:0000139">
    <property type="term" value="C:Golgi membrane"/>
    <property type="evidence" value="ECO:0007669"/>
    <property type="project" value="InterPro"/>
</dbReference>
<sequence length="391" mass="44891">MGRLHRRRFSQLLAFCRRNGLYVAGIYILTFVLVLPLLCHKLGFSTYFNKPKEPYDCLEAENEERTEKAKNFFESLKPRATWEDQAKPIEFSIVVLTAHRGSNTHYSLQVASRLLPQVMDDEGRSVITILNSDPQPGLNEDAVYLSRFITVINSTLPVTSASRSREKEDYVVGLETALQHNSTYVLMIEDDALPSKHLLNHVRFVLKHKMPGKLLKSRSDWAFLKLYYPEKWQGFGWPELPELIIIGILGGSCAVWLHLRMRNTTRRRQSLICTFTVWAVYVVLIVYTVGRAHWIELRKLSPFMYSVVKAPGCCTPGVLYQRSHASDLAKFLKSVQCSEAYPMDVAIDDFANKMNLERYLVMPNMVSHIGVHSSVGSSMKHFTEFYLMFKP</sequence>
<name>A0A9W9ZN25_9CNID</name>
<dbReference type="GO" id="GO:0016757">
    <property type="term" value="F:glycosyltransferase activity"/>
    <property type="evidence" value="ECO:0007669"/>
    <property type="project" value="InterPro"/>
</dbReference>
<dbReference type="OrthoDB" id="2016523at2759"/>
<keyword evidence="1" id="KW-0472">Membrane</keyword>
<dbReference type="PANTHER" id="PTHR31410">
    <property type="entry name" value="TRANSMEMBRANE PROTEIN 246"/>
    <property type="match status" value="1"/>
</dbReference>
<evidence type="ECO:0000313" key="2">
    <source>
        <dbReference type="EMBL" id="KAJ7384723.1"/>
    </source>
</evidence>
<feature type="transmembrane region" description="Helical" evidence="1">
    <location>
        <begin position="271"/>
        <end position="290"/>
    </location>
</feature>
<keyword evidence="1" id="KW-0812">Transmembrane</keyword>
<dbReference type="Proteomes" id="UP001163046">
    <property type="component" value="Unassembled WGS sequence"/>
</dbReference>
<dbReference type="PANTHER" id="PTHR31410:SF2">
    <property type="entry name" value="GLYCOSYL TRANSFERASE 64 DOMAIN-CONTAINING PROTEIN"/>
    <property type="match status" value="1"/>
</dbReference>
<reference evidence="2" key="1">
    <citation type="submission" date="2023-01" db="EMBL/GenBank/DDBJ databases">
        <title>Genome assembly of the deep-sea coral Lophelia pertusa.</title>
        <authorList>
            <person name="Herrera S."/>
            <person name="Cordes E."/>
        </authorList>
    </citation>
    <scope>NUCLEOTIDE SEQUENCE</scope>
    <source>
        <strain evidence="2">USNM1676648</strain>
        <tissue evidence="2">Polyp</tissue>
    </source>
</reference>
<gene>
    <name evidence="2" type="ORF">OS493_020309</name>
</gene>
<comment type="caution">
    <text evidence="2">The sequence shown here is derived from an EMBL/GenBank/DDBJ whole genome shotgun (WGS) entry which is preliminary data.</text>
</comment>
<accession>A0A9W9ZN25</accession>